<evidence type="ECO:0000256" key="1">
    <source>
        <dbReference type="SAM" id="SignalP"/>
    </source>
</evidence>
<feature type="signal peptide" evidence="1">
    <location>
        <begin position="1"/>
        <end position="35"/>
    </location>
</feature>
<reference evidence="2" key="1">
    <citation type="journal article" date="2006" name="Mol. Microbiol.">
        <title>Type IV pili-mediated secretion modulates Francisella virulence.</title>
        <authorList>
            <person name="Hager A.J."/>
            <person name="Bolton D.L."/>
            <person name="Pelletier M.R."/>
            <person name="Brittnacher M.J."/>
            <person name="Gallagher L.A."/>
            <person name="Kaul R."/>
            <person name="Skerrett S.J."/>
            <person name="Miller S.I."/>
            <person name="Guina T."/>
        </authorList>
    </citation>
    <scope>NUCLEOTIDE SEQUENCE</scope>
</reference>
<keyword evidence="1" id="KW-0732">Signal</keyword>
<organism evidence="2">
    <name type="scientific">Francisella novicida</name>
    <dbReference type="NCBI Taxonomy" id="264"/>
    <lineage>
        <taxon>Bacteria</taxon>
        <taxon>Pseudomonadati</taxon>
        <taxon>Pseudomonadota</taxon>
        <taxon>Gammaproteobacteria</taxon>
        <taxon>Thiotrichales</taxon>
        <taxon>Francisellaceae</taxon>
        <taxon>Francisella</taxon>
    </lineage>
</organism>
<dbReference type="AlphaFoldDB" id="Q09WI4"/>
<proteinExistence type="predicted"/>
<feature type="chain" id="PRO_5004167835" evidence="1">
    <location>
        <begin position="36"/>
        <end position="554"/>
    </location>
</feature>
<name>Q09WI4_FRANO</name>
<dbReference type="EMBL" id="DQ230369">
    <property type="protein sequence ID" value="ABB76140.1"/>
    <property type="molecule type" value="Genomic_DNA"/>
</dbReference>
<protein>
    <submittedName>
        <fullName evidence="2">58-kDa secreted protein</fullName>
    </submittedName>
</protein>
<accession>Q09WI4</accession>
<sequence>MLLKNKSWSLIRNMKKTLITMVMLTSVGAATNASAEVTNKKFLTATGTNIQYGDAYSTDSARIAKLTCFEPAVPPMTQAPVGKLSFSQSMTKQELAKDLNVDISASGGFGLFSADASATYVNSLKDGSTAMTFSYVYSITAESVINSVKLSPQGEQELKYPEKFRENCGDQVFKDFQLGSKLIATLSMDFHSEEQKQAFQAKVGASFGTFGTIDSKVQQEINDAKISGTVSINVYQIGGDPTKLANIFGEPDENGVYKATSCNLNDLSACNSAIGNIITYAKGEYQNSLDNAFANNDQSKLKLLLGDRDDYFDLHSVIGIEPGTDIPEVKNIDQIKQARERMVSAYLANKYYVDKANKIFKTYPIELDDSYKIALGQFMDKAQANVNLIQEKIVKNCYNNLQNCPSVASQVLTSSNPNAITEDLVDKINAPIKYAYRGYLTDYGPISSKDVNNVFYSTGNPMYWGPYNIGRDKITRLSVTSLPVSDSGGPLDFTAYYRNTETGSTAWYRCKGTVSSNGNVALDGGVCQRPEDAIKVTYKRFLNEFYIKFQQRQS</sequence>
<evidence type="ECO:0000313" key="2">
    <source>
        <dbReference type="EMBL" id="ABB76140.1"/>
    </source>
</evidence>